<evidence type="ECO:0000313" key="7">
    <source>
        <dbReference type="EMBL" id="OQU89346.1"/>
    </source>
</evidence>
<dbReference type="AlphaFoldDB" id="A0A1W0W4S7"/>
<name>A0A1W0W4S7_SORBI</name>
<reference evidence="7 8" key="1">
    <citation type="journal article" date="2009" name="Nature">
        <title>The Sorghum bicolor genome and the diversification of grasses.</title>
        <authorList>
            <person name="Paterson A.H."/>
            <person name="Bowers J.E."/>
            <person name="Bruggmann R."/>
            <person name="Dubchak I."/>
            <person name="Grimwood J."/>
            <person name="Gundlach H."/>
            <person name="Haberer G."/>
            <person name="Hellsten U."/>
            <person name="Mitros T."/>
            <person name="Poliakov A."/>
            <person name="Schmutz J."/>
            <person name="Spannagl M."/>
            <person name="Tang H."/>
            <person name="Wang X."/>
            <person name="Wicker T."/>
            <person name="Bharti A.K."/>
            <person name="Chapman J."/>
            <person name="Feltus F.A."/>
            <person name="Gowik U."/>
            <person name="Grigoriev I.V."/>
            <person name="Lyons E."/>
            <person name="Maher C.A."/>
            <person name="Martis M."/>
            <person name="Narechania A."/>
            <person name="Otillar R.P."/>
            <person name="Penning B.W."/>
            <person name="Salamov A.A."/>
            <person name="Wang Y."/>
            <person name="Zhang L."/>
            <person name="Carpita N.C."/>
            <person name="Freeling M."/>
            <person name="Gingle A.R."/>
            <person name="Hash C.T."/>
            <person name="Keller B."/>
            <person name="Klein P."/>
            <person name="Kresovich S."/>
            <person name="McCann M.C."/>
            <person name="Ming R."/>
            <person name="Peterson D.G."/>
            <person name="Mehboob-ur-Rahman"/>
            <person name="Ware D."/>
            <person name="Westhoff P."/>
            <person name="Mayer K.F."/>
            <person name="Messing J."/>
            <person name="Rokhsar D.S."/>
        </authorList>
    </citation>
    <scope>NUCLEOTIDE SEQUENCE [LARGE SCALE GENOMIC DNA]</scope>
    <source>
        <strain evidence="8">cv. BTx623</strain>
    </source>
</reference>
<evidence type="ECO:0000256" key="3">
    <source>
        <dbReference type="ARBA" id="ARBA00022833"/>
    </source>
</evidence>
<dbReference type="ExpressionAtlas" id="A0A1W0W4S7">
    <property type="expression patterns" value="baseline and differential"/>
</dbReference>
<organism evidence="7 8">
    <name type="scientific">Sorghum bicolor</name>
    <name type="common">Sorghum</name>
    <name type="synonym">Sorghum vulgare</name>
    <dbReference type="NCBI Taxonomy" id="4558"/>
    <lineage>
        <taxon>Eukaryota</taxon>
        <taxon>Viridiplantae</taxon>
        <taxon>Streptophyta</taxon>
        <taxon>Embryophyta</taxon>
        <taxon>Tracheophyta</taxon>
        <taxon>Spermatophyta</taxon>
        <taxon>Magnoliopsida</taxon>
        <taxon>Liliopsida</taxon>
        <taxon>Poales</taxon>
        <taxon>Poaceae</taxon>
        <taxon>PACMAD clade</taxon>
        <taxon>Panicoideae</taxon>
        <taxon>Andropogonodae</taxon>
        <taxon>Andropogoneae</taxon>
        <taxon>Sorghinae</taxon>
        <taxon>Sorghum</taxon>
    </lineage>
</organism>
<evidence type="ECO:0000259" key="6">
    <source>
        <dbReference type="PROSITE" id="PS50089"/>
    </source>
</evidence>
<dbReference type="GO" id="GO:0006511">
    <property type="term" value="P:ubiquitin-dependent protein catabolic process"/>
    <property type="evidence" value="ECO:0000318"/>
    <property type="project" value="GO_Central"/>
</dbReference>
<keyword evidence="8" id="KW-1185">Reference proteome</keyword>
<dbReference type="InterPro" id="IPR051834">
    <property type="entry name" value="RING_finger_E3_ligase"/>
</dbReference>
<feature type="region of interest" description="Disordered" evidence="5">
    <location>
        <begin position="150"/>
        <end position="218"/>
    </location>
</feature>
<evidence type="ECO:0000256" key="1">
    <source>
        <dbReference type="ARBA" id="ARBA00022723"/>
    </source>
</evidence>
<dbReference type="InterPro" id="IPR001841">
    <property type="entry name" value="Znf_RING"/>
</dbReference>
<feature type="domain" description="RING-type" evidence="6">
    <location>
        <begin position="226"/>
        <end position="267"/>
    </location>
</feature>
<dbReference type="GO" id="GO:0061630">
    <property type="term" value="F:ubiquitin protein ligase activity"/>
    <property type="evidence" value="ECO:0000318"/>
    <property type="project" value="GO_Central"/>
</dbReference>
<evidence type="ECO:0000256" key="4">
    <source>
        <dbReference type="PROSITE-ProRule" id="PRU00175"/>
    </source>
</evidence>
<keyword evidence="2 4" id="KW-0863">Zinc-finger</keyword>
<dbReference type="GO" id="GO:0008270">
    <property type="term" value="F:zinc ion binding"/>
    <property type="evidence" value="ECO:0007669"/>
    <property type="project" value="UniProtKB-KW"/>
</dbReference>
<protein>
    <recommendedName>
        <fullName evidence="6">RING-type domain-containing protein</fullName>
    </recommendedName>
</protein>
<dbReference type="PROSITE" id="PS50089">
    <property type="entry name" value="ZF_RING_2"/>
    <property type="match status" value="1"/>
</dbReference>
<evidence type="ECO:0000256" key="5">
    <source>
        <dbReference type="SAM" id="MobiDB-lite"/>
    </source>
</evidence>
<evidence type="ECO:0000313" key="8">
    <source>
        <dbReference type="Proteomes" id="UP000000768"/>
    </source>
</evidence>
<dbReference type="Proteomes" id="UP000000768">
    <property type="component" value="Chromosome 2"/>
</dbReference>
<dbReference type="PANTHER" id="PTHR45931:SF3">
    <property type="entry name" value="RING ZINC FINGER-CONTAINING PROTEIN"/>
    <property type="match status" value="1"/>
</dbReference>
<dbReference type="EMBL" id="CM000761">
    <property type="protein sequence ID" value="OQU89346.1"/>
    <property type="molecule type" value="Genomic_DNA"/>
</dbReference>
<dbReference type="Gene3D" id="3.30.40.10">
    <property type="entry name" value="Zinc/RING finger domain, C3HC4 (zinc finger)"/>
    <property type="match status" value="1"/>
</dbReference>
<dbReference type="CDD" id="cd16454">
    <property type="entry name" value="RING-H2_PA-TM-RING"/>
    <property type="match status" value="1"/>
</dbReference>
<reference evidence="8" key="2">
    <citation type="journal article" date="2018" name="Plant J.">
        <title>The Sorghum bicolor reference genome: improved assembly, gene annotations, a transcriptome atlas, and signatures of genome organization.</title>
        <authorList>
            <person name="McCormick R.F."/>
            <person name="Truong S.K."/>
            <person name="Sreedasyam A."/>
            <person name="Jenkins J."/>
            <person name="Shu S."/>
            <person name="Sims D."/>
            <person name="Kennedy M."/>
            <person name="Amirebrahimi M."/>
            <person name="Weers B.D."/>
            <person name="McKinley B."/>
            <person name="Mattison A."/>
            <person name="Morishige D.T."/>
            <person name="Grimwood J."/>
            <person name="Schmutz J."/>
            <person name="Mullet J.E."/>
        </authorList>
    </citation>
    <scope>NUCLEOTIDE SEQUENCE [LARGE SCALE GENOMIC DNA]</scope>
    <source>
        <strain evidence="8">cv. BTx623</strain>
    </source>
</reference>
<feature type="compositionally biased region" description="Polar residues" evidence="5">
    <location>
        <begin position="156"/>
        <end position="166"/>
    </location>
</feature>
<sequence>MAGYTCKHTDTLKELISHRPRRTLRWSLEWEMTDGRRPDGSYGPEYGPVPHELEYALYHQLPSRSRRRSPWPLHHGDYPWRLSEQRFGRRPFERSSSRYNSKDSSVCLLNLNFRCIKFLTLELDTIITRSVWPTDVVLRHPLQPYTPFQIHHVHDSSGSGATLNPRRSQEDTGLTDEEFRKAMDQLRKQEYRPPDPQKKQGDSGGGRGILRTRSAAPPATTEEKACTVCLETFLPGEQVAITPCNHMFHQGCIAPWVKGHGNCPVCRFVLCERRNPATADAANEDGGMDLELLAMVRTMEEAFSRFRLFSDSTPHYH</sequence>
<dbReference type="InterPro" id="IPR013083">
    <property type="entry name" value="Znf_RING/FYVE/PHD"/>
</dbReference>
<keyword evidence="1" id="KW-0479">Metal-binding</keyword>
<dbReference type="InParanoid" id="A0A1W0W4S7"/>
<dbReference type="Pfam" id="PF13639">
    <property type="entry name" value="zf-RING_2"/>
    <property type="match status" value="1"/>
</dbReference>
<dbReference type="FunFam" id="3.30.40.10:FF:000468">
    <property type="entry name" value="RING/U-box superfamily protein"/>
    <property type="match status" value="1"/>
</dbReference>
<dbReference type="GO" id="GO:0016567">
    <property type="term" value="P:protein ubiquitination"/>
    <property type="evidence" value="ECO:0000318"/>
    <property type="project" value="GO_Central"/>
</dbReference>
<dbReference type="SUPFAM" id="SSF57850">
    <property type="entry name" value="RING/U-box"/>
    <property type="match status" value="1"/>
</dbReference>
<feature type="compositionally biased region" description="Basic and acidic residues" evidence="5">
    <location>
        <begin position="177"/>
        <end position="201"/>
    </location>
</feature>
<evidence type="ECO:0000256" key="2">
    <source>
        <dbReference type="ARBA" id="ARBA00022771"/>
    </source>
</evidence>
<proteinExistence type="predicted"/>
<keyword evidence="3" id="KW-0862">Zinc</keyword>
<dbReference type="SMART" id="SM00184">
    <property type="entry name" value="RING"/>
    <property type="match status" value="1"/>
</dbReference>
<accession>A0A1W0W4S7</accession>
<dbReference type="Gramene" id="OQU89346">
    <property type="protein sequence ID" value="OQU89346"/>
    <property type="gene ID" value="SORBI_3002G176300"/>
</dbReference>
<dbReference type="PANTHER" id="PTHR45931">
    <property type="entry name" value="SI:CH211-59O9.10"/>
    <property type="match status" value="1"/>
</dbReference>
<gene>
    <name evidence="7" type="ORF">SORBI_3002G176300</name>
</gene>